<proteinExistence type="predicted"/>
<dbReference type="SUPFAM" id="SSF51556">
    <property type="entry name" value="Metallo-dependent hydrolases"/>
    <property type="match status" value="1"/>
</dbReference>
<dbReference type="AlphaFoldDB" id="X1GIV1"/>
<gene>
    <name evidence="1" type="ORF">S03H2_24766</name>
</gene>
<dbReference type="Gene3D" id="3.20.20.140">
    <property type="entry name" value="Metal-dependent hydrolases"/>
    <property type="match status" value="1"/>
</dbReference>
<sequence>MVKIVAENPERLIGFVWIDPLLPNAKNEVERVIVDYRLQGIKMIPNHLYPYEERIFPVYERIEELK</sequence>
<name>X1GIV1_9ZZZZ</name>
<reference evidence="1" key="1">
    <citation type="journal article" date="2014" name="Front. Microbiol.">
        <title>High frequency of phylogenetically diverse reductive dehalogenase-homologous genes in deep subseafloor sedimentary metagenomes.</title>
        <authorList>
            <person name="Kawai M."/>
            <person name="Futagami T."/>
            <person name="Toyoda A."/>
            <person name="Takaki Y."/>
            <person name="Nishi S."/>
            <person name="Hori S."/>
            <person name="Arai W."/>
            <person name="Tsubouchi T."/>
            <person name="Morono Y."/>
            <person name="Uchiyama I."/>
            <person name="Ito T."/>
            <person name="Fujiyama A."/>
            <person name="Inagaki F."/>
            <person name="Takami H."/>
        </authorList>
    </citation>
    <scope>NUCLEOTIDE SEQUENCE</scope>
    <source>
        <strain evidence="1">Expedition CK06-06</strain>
    </source>
</reference>
<feature type="non-terminal residue" evidence="1">
    <location>
        <position position="66"/>
    </location>
</feature>
<organism evidence="1">
    <name type="scientific">marine sediment metagenome</name>
    <dbReference type="NCBI Taxonomy" id="412755"/>
    <lineage>
        <taxon>unclassified sequences</taxon>
        <taxon>metagenomes</taxon>
        <taxon>ecological metagenomes</taxon>
    </lineage>
</organism>
<dbReference type="InterPro" id="IPR032466">
    <property type="entry name" value="Metal_Hydrolase"/>
</dbReference>
<evidence type="ECO:0008006" key="2">
    <source>
        <dbReference type="Google" id="ProtNLM"/>
    </source>
</evidence>
<comment type="caution">
    <text evidence="1">The sequence shown here is derived from an EMBL/GenBank/DDBJ whole genome shotgun (WGS) entry which is preliminary data.</text>
</comment>
<evidence type="ECO:0000313" key="1">
    <source>
        <dbReference type="EMBL" id="GAH41519.1"/>
    </source>
</evidence>
<protein>
    <recommendedName>
        <fullName evidence="2">Amidohydrolase-related domain-containing protein</fullName>
    </recommendedName>
</protein>
<accession>X1GIV1</accession>
<dbReference type="EMBL" id="BARU01013847">
    <property type="protein sequence ID" value="GAH41519.1"/>
    <property type="molecule type" value="Genomic_DNA"/>
</dbReference>